<keyword evidence="2" id="KW-1185">Reference proteome</keyword>
<reference evidence="1 2" key="1">
    <citation type="journal article" date="2024" name="Pathogens">
        <title>Staphylococcus hsinchuensis sp. nov., Isolated from Soymilk.</title>
        <authorList>
            <person name="Wang Y.T."/>
            <person name="Lin Y.C."/>
            <person name="Hsieh Y.H."/>
            <person name="Lin Y.T."/>
            <person name="Hamada M."/>
            <person name="Chen C.C."/>
            <person name="Liou J.S."/>
            <person name="Lee A.Y."/>
            <person name="Zhang W.L."/>
            <person name="Chen Y.T."/>
            <person name="Huang C.H."/>
        </authorList>
    </citation>
    <scope>NUCLEOTIDE SEQUENCE [LARGE SCALE GENOMIC DNA]</scope>
    <source>
        <strain evidence="1 2">H164</strain>
    </source>
</reference>
<evidence type="ECO:0000313" key="2">
    <source>
        <dbReference type="Proteomes" id="UP001436297"/>
    </source>
</evidence>
<dbReference type="Proteomes" id="UP001436297">
    <property type="component" value="Chromosome"/>
</dbReference>
<organism evidence="1 2">
    <name type="scientific">Staphylococcus hsinchuensis</name>
    <dbReference type="NCBI Taxonomy" id="3051183"/>
    <lineage>
        <taxon>Bacteria</taxon>
        <taxon>Bacillati</taxon>
        <taxon>Bacillota</taxon>
        <taxon>Bacilli</taxon>
        <taxon>Bacillales</taxon>
        <taxon>Staphylococcaceae</taxon>
        <taxon>Staphylococcus</taxon>
    </lineage>
</organism>
<accession>A0ABZ3EAZ7</accession>
<proteinExistence type="predicted"/>
<name>A0ABZ3EAZ7_9STAP</name>
<evidence type="ECO:0000313" key="1">
    <source>
        <dbReference type="EMBL" id="XAF69610.1"/>
    </source>
</evidence>
<gene>
    <name evidence="1" type="ORF">QQM35_05915</name>
</gene>
<dbReference type="EMBL" id="CP128355">
    <property type="protein sequence ID" value="XAF69610.1"/>
    <property type="molecule type" value="Genomic_DNA"/>
</dbReference>
<dbReference type="RefSeq" id="WP_342610244.1">
    <property type="nucleotide sequence ID" value="NZ_CP128355.1"/>
</dbReference>
<protein>
    <submittedName>
        <fullName evidence="1">Uncharacterized protein</fullName>
    </submittedName>
</protein>
<sequence length="189" mass="22189">MSQELLDQNIAYLRSVEILDLEEKQHNENAYHYIANSTADIGHKLSDNDIIFTFFLERDVRLVEKEVEDEETGELKRKLVKDPAGIVDSLHIGILTQGNKFFNYTIDLGKVIYGHAHLIGISKLTIKDVQPNYTFYNQESDFRYRKYSSLDHLFLLFEEINETIKLHGHTYRGNKTLYEMSRILFQKIQ</sequence>